<evidence type="ECO:0000313" key="3">
    <source>
        <dbReference type="Proteomes" id="UP000271087"/>
    </source>
</evidence>
<name>A0A182EFQ1_ONCOC</name>
<dbReference type="WBParaSite" id="nOo.2.0.1.t06918-RA">
    <property type="protein sequence ID" value="nOo.2.0.1.t06918-RA"/>
    <property type="gene ID" value="nOo.2.0.1.g06918"/>
</dbReference>
<organism evidence="4">
    <name type="scientific">Onchocerca ochengi</name>
    <name type="common">Filarial nematode worm</name>
    <dbReference type="NCBI Taxonomy" id="42157"/>
    <lineage>
        <taxon>Eukaryota</taxon>
        <taxon>Metazoa</taxon>
        <taxon>Ecdysozoa</taxon>
        <taxon>Nematoda</taxon>
        <taxon>Chromadorea</taxon>
        <taxon>Rhabditida</taxon>
        <taxon>Spirurina</taxon>
        <taxon>Spiruromorpha</taxon>
        <taxon>Filarioidea</taxon>
        <taxon>Onchocercidae</taxon>
        <taxon>Onchocerca</taxon>
    </lineage>
</organism>
<sequence>MILVKSSSAGQRQKSGIRTIESAQYGQDSNRRPNQPNLQQEQKNYAIVRREQLTPIKGSKSEAMPSLDFPTVILEFGLDWRLILAIMIRPDQQQV</sequence>
<gene>
    <name evidence="2" type="ORF">NOO_LOCUS6918</name>
</gene>
<keyword evidence="3" id="KW-1185">Reference proteome</keyword>
<evidence type="ECO:0000313" key="4">
    <source>
        <dbReference type="WBParaSite" id="nOo.2.0.1.t06918-RA"/>
    </source>
</evidence>
<protein>
    <submittedName>
        <fullName evidence="2 4">Uncharacterized protein</fullName>
    </submittedName>
</protein>
<dbReference type="OrthoDB" id="10614790at2759"/>
<dbReference type="Proteomes" id="UP000271087">
    <property type="component" value="Unassembled WGS sequence"/>
</dbReference>
<evidence type="ECO:0000313" key="2">
    <source>
        <dbReference type="EMBL" id="VDK84189.1"/>
    </source>
</evidence>
<dbReference type="EMBL" id="UYRW01002281">
    <property type="protein sequence ID" value="VDK84189.1"/>
    <property type="molecule type" value="Genomic_DNA"/>
</dbReference>
<evidence type="ECO:0000256" key="1">
    <source>
        <dbReference type="SAM" id="MobiDB-lite"/>
    </source>
</evidence>
<proteinExistence type="predicted"/>
<reference evidence="4" key="1">
    <citation type="submission" date="2016-06" db="UniProtKB">
        <authorList>
            <consortium name="WormBaseParasite"/>
        </authorList>
    </citation>
    <scope>IDENTIFICATION</scope>
</reference>
<accession>A0A182EFQ1</accession>
<feature type="region of interest" description="Disordered" evidence="1">
    <location>
        <begin position="1"/>
        <end position="41"/>
    </location>
</feature>
<reference evidence="2 3" key="2">
    <citation type="submission" date="2018-08" db="EMBL/GenBank/DDBJ databases">
        <authorList>
            <person name="Laetsch R D."/>
            <person name="Stevens L."/>
            <person name="Kumar S."/>
            <person name="Blaxter L. M."/>
        </authorList>
    </citation>
    <scope>NUCLEOTIDE SEQUENCE [LARGE SCALE GENOMIC DNA]</scope>
</reference>
<dbReference type="AlphaFoldDB" id="A0A182EFQ1"/>